<dbReference type="PaxDb" id="2711-XP_006467168.1"/>
<dbReference type="PROSITE" id="PS50181">
    <property type="entry name" value="FBOX"/>
    <property type="match status" value="1"/>
</dbReference>
<dbReference type="InterPro" id="IPR050796">
    <property type="entry name" value="SCF_F-box_component"/>
</dbReference>
<evidence type="ECO:0000313" key="3">
    <source>
        <dbReference type="Proteomes" id="UP000027120"/>
    </source>
</evidence>
<dbReference type="Pfam" id="PF00646">
    <property type="entry name" value="F-box"/>
    <property type="match status" value="1"/>
</dbReference>
<dbReference type="EMBL" id="KK784889">
    <property type="protein sequence ID" value="KDO71224.1"/>
    <property type="molecule type" value="Genomic_DNA"/>
</dbReference>
<dbReference type="InterPro" id="IPR017451">
    <property type="entry name" value="F-box-assoc_interact_dom"/>
</dbReference>
<dbReference type="Proteomes" id="UP000027120">
    <property type="component" value="Unassembled WGS sequence"/>
</dbReference>
<protein>
    <recommendedName>
        <fullName evidence="1">F-box domain-containing protein</fullName>
    </recommendedName>
</protein>
<evidence type="ECO:0000313" key="2">
    <source>
        <dbReference type="EMBL" id="KDO71224.1"/>
    </source>
</evidence>
<dbReference type="Gene3D" id="1.20.1280.50">
    <property type="match status" value="1"/>
</dbReference>
<dbReference type="InterPro" id="IPR036047">
    <property type="entry name" value="F-box-like_dom_sf"/>
</dbReference>
<feature type="domain" description="F-box" evidence="1">
    <location>
        <begin position="1"/>
        <end position="45"/>
    </location>
</feature>
<dbReference type="CDD" id="cd22157">
    <property type="entry name" value="F-box_AtFBW1-like"/>
    <property type="match status" value="1"/>
</dbReference>
<dbReference type="SMART" id="SM00256">
    <property type="entry name" value="FBOX"/>
    <property type="match status" value="1"/>
</dbReference>
<dbReference type="NCBIfam" id="TIGR01640">
    <property type="entry name" value="F_box_assoc_1"/>
    <property type="match status" value="1"/>
</dbReference>
<reference evidence="2 3" key="1">
    <citation type="submission" date="2014-04" db="EMBL/GenBank/DDBJ databases">
        <authorList>
            <consortium name="International Citrus Genome Consortium"/>
            <person name="Gmitter F."/>
            <person name="Chen C."/>
            <person name="Farmerie W."/>
            <person name="Harkins T."/>
            <person name="Desany B."/>
            <person name="Mohiuddin M."/>
            <person name="Kodira C."/>
            <person name="Borodovsky M."/>
            <person name="Lomsadze A."/>
            <person name="Burns P."/>
            <person name="Jenkins J."/>
            <person name="Prochnik S."/>
            <person name="Shu S."/>
            <person name="Chapman J."/>
            <person name="Pitluck S."/>
            <person name="Schmutz J."/>
            <person name="Rokhsar D."/>
        </authorList>
    </citation>
    <scope>NUCLEOTIDE SEQUENCE</scope>
</reference>
<dbReference type="AlphaFoldDB" id="A0A067FV26"/>
<dbReference type="PANTHER" id="PTHR31672:SF10">
    <property type="entry name" value="F-BOX DOMAIN-CONTAINING PROTEIN"/>
    <property type="match status" value="1"/>
</dbReference>
<dbReference type="InterPro" id="IPR006527">
    <property type="entry name" value="F-box-assoc_dom_typ1"/>
</dbReference>
<dbReference type="PANTHER" id="PTHR31672">
    <property type="entry name" value="BNACNNG10540D PROTEIN"/>
    <property type="match status" value="1"/>
</dbReference>
<proteinExistence type="predicted"/>
<organism evidence="2 3">
    <name type="scientific">Citrus sinensis</name>
    <name type="common">Sweet orange</name>
    <name type="synonym">Citrus aurantium var. sinensis</name>
    <dbReference type="NCBI Taxonomy" id="2711"/>
    <lineage>
        <taxon>Eukaryota</taxon>
        <taxon>Viridiplantae</taxon>
        <taxon>Streptophyta</taxon>
        <taxon>Embryophyta</taxon>
        <taxon>Tracheophyta</taxon>
        <taxon>Spermatophyta</taxon>
        <taxon>Magnoliopsida</taxon>
        <taxon>eudicotyledons</taxon>
        <taxon>Gunneridae</taxon>
        <taxon>Pentapetalae</taxon>
        <taxon>rosids</taxon>
        <taxon>malvids</taxon>
        <taxon>Sapindales</taxon>
        <taxon>Rutaceae</taxon>
        <taxon>Aurantioideae</taxon>
        <taxon>Citrus</taxon>
    </lineage>
</organism>
<dbReference type="STRING" id="2711.A0A067FV26"/>
<dbReference type="SMR" id="A0A067FV26"/>
<dbReference type="eggNOG" id="ENOG502SNFJ">
    <property type="taxonomic scope" value="Eukaryota"/>
</dbReference>
<keyword evidence="3" id="KW-1185">Reference proteome</keyword>
<name>A0A067FV26_CITSI</name>
<evidence type="ECO:0000259" key="1">
    <source>
        <dbReference type="PROSITE" id="PS50181"/>
    </source>
</evidence>
<dbReference type="Pfam" id="PF07734">
    <property type="entry name" value="FBA_1"/>
    <property type="match status" value="1"/>
</dbReference>
<gene>
    <name evidence="2" type="ORF">CISIN_1g041631mg</name>
</gene>
<dbReference type="InterPro" id="IPR001810">
    <property type="entry name" value="F-box_dom"/>
</dbReference>
<accession>A0A067FV26</accession>
<sequence>MYGDAMVEILSTLSVKNLLRFKCVCKSWYSLIENPIFISKHLKNVSTRLIVVYVDEDDGTDEYYHPTDLSCMFPDETLADLSVQDLDHQQPATGVLGGPYDGIYCIFGLRDRITLWNVATRDSRTLPNYGPTCPPNTKVYKTSVGFGLDPNRNDYKLIMIYTYWDERTTELHEFSLCTIYNLRTNSWRDLVCFKTIHYCIPHSHGCTYLDGLCHWLWELEDSKHKIIISFDMANEVFQEVQCPDIASSAYMETLDLYHDSLSLLFLNTTNNHYEIWVLKERIWSKHLSVTLLGVEEPLGVWNNGGFFVQSDSRPRRLLLYDPNTQEMRDLGLRSFWFSVYNFKESLIPVKGVDSFSDI</sequence>
<dbReference type="SUPFAM" id="SSF81383">
    <property type="entry name" value="F-box domain"/>
    <property type="match status" value="1"/>
</dbReference>